<gene>
    <name evidence="2" type="ORF">BK138_10690</name>
</gene>
<feature type="signal peptide" evidence="1">
    <location>
        <begin position="1"/>
        <end position="21"/>
    </location>
</feature>
<evidence type="ECO:0000256" key="1">
    <source>
        <dbReference type="SAM" id="SignalP"/>
    </source>
</evidence>
<dbReference type="RefSeq" id="WP_076169164.1">
    <property type="nucleotide sequence ID" value="NZ_MRTP01000001.1"/>
</dbReference>
<comment type="caution">
    <text evidence="2">The sequence shown here is derived from an EMBL/GenBank/DDBJ whole genome shotgun (WGS) entry which is preliminary data.</text>
</comment>
<keyword evidence="3" id="KW-1185">Reference proteome</keyword>
<dbReference type="STRING" id="297318.BK138_10690"/>
<protein>
    <submittedName>
        <fullName evidence="2">Uncharacterized protein</fullName>
    </submittedName>
</protein>
<dbReference type="AlphaFoldDB" id="A0A1R1F4P6"/>
<organism evidence="2 3">
    <name type="scientific">Paenibacillus rhizosphaerae</name>
    <dbReference type="NCBI Taxonomy" id="297318"/>
    <lineage>
        <taxon>Bacteria</taxon>
        <taxon>Bacillati</taxon>
        <taxon>Bacillota</taxon>
        <taxon>Bacilli</taxon>
        <taxon>Bacillales</taxon>
        <taxon>Paenibacillaceae</taxon>
        <taxon>Paenibacillus</taxon>
    </lineage>
</organism>
<name>A0A1R1F4P6_9BACL</name>
<dbReference type="EMBL" id="MRTP01000001">
    <property type="protein sequence ID" value="OMF58916.1"/>
    <property type="molecule type" value="Genomic_DNA"/>
</dbReference>
<feature type="chain" id="PRO_5012435595" evidence="1">
    <location>
        <begin position="22"/>
        <end position="208"/>
    </location>
</feature>
<evidence type="ECO:0000313" key="2">
    <source>
        <dbReference type="EMBL" id="OMF58916.1"/>
    </source>
</evidence>
<sequence length="208" mass="22859">MRLKACILIIFFVLTGCTAESKETTAPEGEASPAKIELVPVDLFKGEAAKFQPFLGAMSGAFKLKYEGSKPIANLDIDIWKDGQRVDSIGWIGDVFYSPDEQKNNEIEVIISTDMVSIGEKDESATIKVGIVNRSGTDLATFHIPWDKKLTARGLIQDAEPRSFTADQAVHVFGMQATSSNTMRTSDLSTESLSRTEWALVFTLQFEA</sequence>
<proteinExistence type="predicted"/>
<dbReference type="Proteomes" id="UP000187172">
    <property type="component" value="Unassembled WGS sequence"/>
</dbReference>
<reference evidence="2 3" key="1">
    <citation type="submission" date="2016-11" db="EMBL/GenBank/DDBJ databases">
        <title>Paenibacillus species isolates.</title>
        <authorList>
            <person name="Beno S.M."/>
        </authorList>
    </citation>
    <scope>NUCLEOTIDE SEQUENCE [LARGE SCALE GENOMIC DNA]</scope>
    <source>
        <strain evidence="2 3">FSL R5-0378</strain>
    </source>
</reference>
<dbReference type="PROSITE" id="PS51257">
    <property type="entry name" value="PROKAR_LIPOPROTEIN"/>
    <property type="match status" value="1"/>
</dbReference>
<evidence type="ECO:0000313" key="3">
    <source>
        <dbReference type="Proteomes" id="UP000187172"/>
    </source>
</evidence>
<accession>A0A1R1F4P6</accession>
<keyword evidence="1" id="KW-0732">Signal</keyword>